<dbReference type="STRING" id="1009370.ALO_00445"/>
<dbReference type="InterPro" id="IPR045254">
    <property type="entry name" value="Nit1/2_C-N_Hydrolase"/>
</dbReference>
<accession>F7NDI2</accession>
<protein>
    <submittedName>
        <fullName evidence="3">Nitrilase/cyanide hydratase and apolipoprotein N-acyltransferase</fullName>
    </submittedName>
</protein>
<gene>
    <name evidence="3" type="ORF">ALO_00445</name>
</gene>
<dbReference type="InterPro" id="IPR036526">
    <property type="entry name" value="C-N_Hydrolase_sf"/>
</dbReference>
<dbReference type="OrthoDB" id="9811121at2"/>
<proteinExistence type="predicted"/>
<dbReference type="Pfam" id="PF00795">
    <property type="entry name" value="CN_hydrolase"/>
    <property type="match status" value="1"/>
</dbReference>
<dbReference type="GO" id="GO:0006528">
    <property type="term" value="P:asparagine metabolic process"/>
    <property type="evidence" value="ECO:0007669"/>
    <property type="project" value="TreeGrafter"/>
</dbReference>
<dbReference type="PROSITE" id="PS50263">
    <property type="entry name" value="CN_HYDROLASE"/>
    <property type="match status" value="1"/>
</dbReference>
<dbReference type="EMBL" id="AFGF01000007">
    <property type="protein sequence ID" value="EGO65844.1"/>
    <property type="molecule type" value="Genomic_DNA"/>
</dbReference>
<sequence length="275" mass="30585">MSTGEKLKIGICQLAVRNDKSLNMDQADAMISQAAGQGCRLVILPEMFNCPYQSELFPEYAETWPDGPTIRRLAAAAAKHRITLVGGSIPEREHEKIFNTSFVFGEQGNLVARHRKVHLFDVDIKDGTVFQESKTLTAGDQATVVTVGDLTFGVAICYDIRFQAFARTMMLQGAKLLIYPAAFGPVTGPAHWELLMRSRAIDNQVFIVGAAPAKTPGAEYQAYGHSMAVDPWGNILVRAEEDEAVLSCELDFSFLEKVRSELPILQHWRDEFYKE</sequence>
<organism evidence="3 4">
    <name type="scientific">Acetonema longum DSM 6540</name>
    <dbReference type="NCBI Taxonomy" id="1009370"/>
    <lineage>
        <taxon>Bacteria</taxon>
        <taxon>Bacillati</taxon>
        <taxon>Bacillota</taxon>
        <taxon>Negativicutes</taxon>
        <taxon>Acetonemataceae</taxon>
        <taxon>Acetonema</taxon>
    </lineage>
</organism>
<keyword evidence="4" id="KW-1185">Reference proteome</keyword>
<dbReference type="GO" id="GO:0016746">
    <property type="term" value="F:acyltransferase activity"/>
    <property type="evidence" value="ECO:0007669"/>
    <property type="project" value="UniProtKB-KW"/>
</dbReference>
<dbReference type="SUPFAM" id="SSF56317">
    <property type="entry name" value="Carbon-nitrogen hydrolase"/>
    <property type="match status" value="1"/>
</dbReference>
<comment type="caution">
    <text evidence="3">The sequence shown here is derived from an EMBL/GenBank/DDBJ whole genome shotgun (WGS) entry which is preliminary data.</text>
</comment>
<dbReference type="RefSeq" id="WP_004573003.1">
    <property type="nucleotide sequence ID" value="NZ_AFGF01000007.1"/>
</dbReference>
<evidence type="ECO:0000313" key="4">
    <source>
        <dbReference type="Proteomes" id="UP000003240"/>
    </source>
</evidence>
<keyword evidence="1" id="KW-0378">Hydrolase</keyword>
<evidence type="ECO:0000313" key="3">
    <source>
        <dbReference type="EMBL" id="EGO65844.1"/>
    </source>
</evidence>
<dbReference type="GO" id="GO:0006107">
    <property type="term" value="P:oxaloacetate metabolic process"/>
    <property type="evidence" value="ECO:0007669"/>
    <property type="project" value="TreeGrafter"/>
</dbReference>
<dbReference type="CDD" id="cd07572">
    <property type="entry name" value="nit"/>
    <property type="match status" value="1"/>
</dbReference>
<keyword evidence="3" id="KW-0449">Lipoprotein</keyword>
<evidence type="ECO:0000256" key="1">
    <source>
        <dbReference type="ARBA" id="ARBA00022801"/>
    </source>
</evidence>
<dbReference type="PANTHER" id="PTHR23088">
    <property type="entry name" value="NITRILASE-RELATED"/>
    <property type="match status" value="1"/>
</dbReference>
<dbReference type="GO" id="GO:0050152">
    <property type="term" value="F:omega-amidase activity"/>
    <property type="evidence" value="ECO:0007669"/>
    <property type="project" value="TreeGrafter"/>
</dbReference>
<dbReference type="GO" id="GO:0006541">
    <property type="term" value="P:glutamine metabolic process"/>
    <property type="evidence" value="ECO:0007669"/>
    <property type="project" value="TreeGrafter"/>
</dbReference>
<name>F7NDI2_9FIRM</name>
<dbReference type="PANTHER" id="PTHR23088:SF30">
    <property type="entry name" value="OMEGA-AMIDASE NIT2"/>
    <property type="match status" value="1"/>
</dbReference>
<dbReference type="eggNOG" id="COG0388">
    <property type="taxonomic scope" value="Bacteria"/>
</dbReference>
<keyword evidence="3" id="KW-0012">Acyltransferase</keyword>
<dbReference type="InterPro" id="IPR003010">
    <property type="entry name" value="C-N_Hydrolase"/>
</dbReference>
<dbReference type="Gene3D" id="3.60.110.10">
    <property type="entry name" value="Carbon-nitrogen hydrolase"/>
    <property type="match status" value="1"/>
</dbReference>
<evidence type="ECO:0000259" key="2">
    <source>
        <dbReference type="PROSITE" id="PS50263"/>
    </source>
</evidence>
<feature type="domain" description="CN hydrolase" evidence="2">
    <location>
        <begin position="7"/>
        <end position="252"/>
    </location>
</feature>
<dbReference type="AlphaFoldDB" id="F7NDI2"/>
<dbReference type="Proteomes" id="UP000003240">
    <property type="component" value="Unassembled WGS sequence"/>
</dbReference>
<reference evidence="3 4" key="1">
    <citation type="journal article" date="2011" name="EMBO J.">
        <title>Structural diversity of bacterial flagellar motors.</title>
        <authorList>
            <person name="Chen S."/>
            <person name="Beeby M."/>
            <person name="Murphy G.E."/>
            <person name="Leadbetter J.R."/>
            <person name="Hendrixson D.R."/>
            <person name="Briegel A."/>
            <person name="Li Z."/>
            <person name="Shi J."/>
            <person name="Tocheva E.I."/>
            <person name="Muller A."/>
            <person name="Dobro M.J."/>
            <person name="Jensen G.J."/>
        </authorList>
    </citation>
    <scope>NUCLEOTIDE SEQUENCE [LARGE SCALE GENOMIC DNA]</scope>
    <source>
        <strain evidence="3 4">DSM 6540</strain>
    </source>
</reference>
<keyword evidence="3" id="KW-0808">Transferase</keyword>